<proteinExistence type="predicted"/>
<evidence type="ECO:0000313" key="2">
    <source>
        <dbReference type="Proteomes" id="UP001549363"/>
    </source>
</evidence>
<name>A0ABV2PIJ9_9BACI</name>
<protein>
    <submittedName>
        <fullName evidence="1">HK97 gp10 family phage protein</fullName>
    </submittedName>
</protein>
<evidence type="ECO:0000313" key="1">
    <source>
        <dbReference type="EMBL" id="MET4560756.1"/>
    </source>
</evidence>
<dbReference type="Pfam" id="PF04883">
    <property type="entry name" value="HK97-gp10_like"/>
    <property type="match status" value="1"/>
</dbReference>
<dbReference type="NCBIfam" id="TIGR01725">
    <property type="entry name" value="phge_HK97_gp10"/>
    <property type="match status" value="1"/>
</dbReference>
<reference evidence="1 2" key="1">
    <citation type="submission" date="2024-06" db="EMBL/GenBank/DDBJ databases">
        <title>Sorghum-associated microbial communities from plants grown in Nebraska, USA.</title>
        <authorList>
            <person name="Schachtman D."/>
        </authorList>
    </citation>
    <scope>NUCLEOTIDE SEQUENCE [LARGE SCALE GENOMIC DNA]</scope>
    <source>
        <strain evidence="1 2">736</strain>
    </source>
</reference>
<sequence length="147" mass="16079">MDLQFTGLDGILANLARLPLEENEENAVVTKGAKITQKAIIEEAPIGTERKNKKGKVTYKPGSLKKNIKVKRAVDGVAVIHTGKAYHGHLVEFGRSAGSKMAKKNGKTQKVTWGSTNANPFFTRGFESSKNEAKQAMADEIRKLKNL</sequence>
<dbReference type="Proteomes" id="UP001549363">
    <property type="component" value="Unassembled WGS sequence"/>
</dbReference>
<gene>
    <name evidence="1" type="ORF">ABIA69_001900</name>
</gene>
<organism evidence="1 2">
    <name type="scientific">Lysinibacillus parviboronicapiens</name>
    <dbReference type="NCBI Taxonomy" id="436516"/>
    <lineage>
        <taxon>Bacteria</taxon>
        <taxon>Bacillati</taxon>
        <taxon>Bacillota</taxon>
        <taxon>Bacilli</taxon>
        <taxon>Bacillales</taxon>
        <taxon>Bacillaceae</taxon>
        <taxon>Lysinibacillus</taxon>
    </lineage>
</organism>
<dbReference type="InterPro" id="IPR010064">
    <property type="entry name" value="HK97-gp10_tail"/>
</dbReference>
<comment type="caution">
    <text evidence="1">The sequence shown here is derived from an EMBL/GenBank/DDBJ whole genome shotgun (WGS) entry which is preliminary data.</text>
</comment>
<dbReference type="RefSeq" id="WP_354471638.1">
    <property type="nucleotide sequence ID" value="NZ_JBEPSB010000007.1"/>
</dbReference>
<dbReference type="EMBL" id="JBEPSB010000007">
    <property type="protein sequence ID" value="MET4560756.1"/>
    <property type="molecule type" value="Genomic_DNA"/>
</dbReference>
<keyword evidence="2" id="KW-1185">Reference proteome</keyword>
<accession>A0ABV2PIJ9</accession>